<feature type="compositionally biased region" description="Polar residues" evidence="2">
    <location>
        <begin position="1079"/>
        <end position="1090"/>
    </location>
</feature>
<feature type="compositionally biased region" description="Basic and acidic residues" evidence="2">
    <location>
        <begin position="2063"/>
        <end position="2072"/>
    </location>
</feature>
<accession>A0A4D9ESW8</accession>
<feature type="region of interest" description="Disordered" evidence="2">
    <location>
        <begin position="1164"/>
        <end position="1253"/>
    </location>
</feature>
<evidence type="ECO:0000259" key="3">
    <source>
        <dbReference type="Pfam" id="PF12540"/>
    </source>
</evidence>
<dbReference type="OrthoDB" id="8744624at2759"/>
<feature type="compositionally biased region" description="Low complexity" evidence="2">
    <location>
        <begin position="489"/>
        <end position="506"/>
    </location>
</feature>
<feature type="compositionally biased region" description="Low complexity" evidence="2">
    <location>
        <begin position="187"/>
        <end position="202"/>
    </location>
</feature>
<evidence type="ECO:0000313" key="4">
    <source>
        <dbReference type="EMBL" id="TFK08874.1"/>
    </source>
</evidence>
<dbReference type="InterPro" id="IPR042337">
    <property type="entry name" value="GSE1"/>
</dbReference>
<feature type="region of interest" description="Disordered" evidence="2">
    <location>
        <begin position="243"/>
        <end position="275"/>
    </location>
</feature>
<feature type="compositionally biased region" description="Basic residues" evidence="2">
    <location>
        <begin position="1906"/>
        <end position="1915"/>
    </location>
</feature>
<feature type="region of interest" description="Disordered" evidence="2">
    <location>
        <begin position="1746"/>
        <end position="1766"/>
    </location>
</feature>
<gene>
    <name evidence="4" type="ORF">DR999_PMT08163</name>
</gene>
<feature type="region of interest" description="Disordered" evidence="2">
    <location>
        <begin position="184"/>
        <end position="217"/>
    </location>
</feature>
<feature type="region of interest" description="Disordered" evidence="2">
    <location>
        <begin position="1899"/>
        <end position="1951"/>
    </location>
</feature>
<feature type="compositionally biased region" description="Basic and acidic residues" evidence="2">
    <location>
        <begin position="1431"/>
        <end position="1501"/>
    </location>
</feature>
<feature type="compositionally biased region" description="Polar residues" evidence="2">
    <location>
        <begin position="1124"/>
        <end position="1139"/>
    </location>
</feature>
<feature type="coiled-coil region" evidence="1">
    <location>
        <begin position="2219"/>
        <end position="2288"/>
    </location>
</feature>
<feature type="compositionally biased region" description="Polar residues" evidence="2">
    <location>
        <begin position="2166"/>
        <end position="2176"/>
    </location>
</feature>
<protein>
    <submittedName>
        <fullName evidence="4">Enoyl-CoA hydratase, mitochondrial</fullName>
    </submittedName>
</protein>
<feature type="region of interest" description="Disordered" evidence="2">
    <location>
        <begin position="1413"/>
        <end position="1504"/>
    </location>
</feature>
<feature type="compositionally biased region" description="Low complexity" evidence="2">
    <location>
        <begin position="1202"/>
        <end position="1213"/>
    </location>
</feature>
<name>A0A4D9ESW8_9SAUR</name>
<dbReference type="Pfam" id="PF12540">
    <property type="entry name" value="DUF3736"/>
    <property type="match status" value="1"/>
</dbReference>
<reference evidence="4 5" key="2">
    <citation type="submission" date="2019-04" db="EMBL/GenBank/DDBJ databases">
        <title>The genome sequence of big-headed turtle.</title>
        <authorList>
            <person name="Gong S."/>
        </authorList>
    </citation>
    <scope>NUCLEOTIDE SEQUENCE [LARGE SCALE GENOMIC DNA]</scope>
    <source>
        <strain evidence="4">DO16091913</strain>
        <tissue evidence="4">Muscle</tissue>
    </source>
</reference>
<evidence type="ECO:0000256" key="1">
    <source>
        <dbReference type="SAM" id="Coils"/>
    </source>
</evidence>
<feature type="region of interest" description="Disordered" evidence="2">
    <location>
        <begin position="1124"/>
        <end position="1151"/>
    </location>
</feature>
<feature type="compositionally biased region" description="Polar residues" evidence="2">
    <location>
        <begin position="1413"/>
        <end position="1427"/>
    </location>
</feature>
<evidence type="ECO:0000313" key="5">
    <source>
        <dbReference type="Proteomes" id="UP000297703"/>
    </source>
</evidence>
<sequence>MGLQLRSHPGNFFPAPNHTWVNAQNGQRKIYPLLQLLFLPHPPPRVQGSLALEHLRAGAPGEPVHRGVWFRQLPPPAAARFLPTPISGQGSGRRIRGWALSGRPGRQSRVTGWLFLPPGGWPGARERGELQPRAVGRVSGWGSSSSSSCWGWERSDPPRCGDGAAEFAAQLCTRHVRTKLALRSQLPGGSSPSSGAFPGSAPQRPPPSPPRHGALIAPKLGPTFAQLVGLSAAACLWEHGPSVNAAGQQDESAAPGNRQPRAQPPPRRPGCKMSDYPALEKEAPISRKQRLMAAIASGSSSAEPLSALCCFICGGGIGRGKELKLQVKQPRENQPFFPFLQHQEPAPGAQEVTPEGCALVCAVCRCFLGEQWDAFERSRTPVEKRMYWLKRPYQCEAAAGAGLRRGPQEWNLSYALDEQRRLSLGGSSSSQPPEEEEEEDPGASGGDSDLSSLSDTDQLSEPELQLHAPGRDKSARSPGCCPAPEPLSQAAGLQLLRQQGAANGAAERPVPGAPMGSRPREWHGQPPPAPDEAPVPQDNGLAGGRRRRRRRHWPTDAPSSIRSSWRGGQGAAALPDAFKAAGSGRAPESAPGDGDLMGKRVPAYGSSEESEINITSDEERQGACRAPSRPENARALAVPRPPWAAAPPPGTVCYICGSPLSPAGQHQIHVQKQEKTSKAPFFPFLWLHSPPLGALPISPAGSTLVCSCCFASLMQQWQSFEVASVPVLQRLYVVPLDASAMGMHPKGRRAQKEEGAPALLREACYLCGEDCSQEARPVSAKITNGNAKNTMHFPFLSHLPCPPSSKGLNKHGEVHSCRKCYGVLQDLWAMYRACRNEELITSVQSFLGRYHQVFSTGDPSSTARHPSATSGPASVCYICGAELGAGKEFQLNVNPPGRFGEKEPFFPFLTVYPPAPRARPADSTGLVATCVLCYHDLLGQWLQHESRNSHHPSSAWSRQYKVETFVCFFCRQEKKRCLGLKAVQVARLPVFLYTLRMANSLLVDDGKQLTIGACAECGAVVLAGKSMTPPDFLAVTPPASLPKALSSSLETPAVKPSASEPRQRLAGTGESPGARNGAAQESGSDRGQQSVDVEGADLGATSMSHEPKSPSLGMLSTATRTTATVSPLTPSPLNGSLVPNGSPAANSSLSVQSAPSSSFAAALRKLAKQAEEPRGSSISSESSPVSSPATNHSSPASTPKRGPMGPIIVPPGGHSVPSTPPVVTIAPTKTVNGVWRSEGRQQEAGSRGSSSRERLIAEPPLPQEKAGGPAVPSHLLGTPYSFGIPPTSVVQDSRFPPLNSLQRPVHHVVPPSAVTEDYLRSFRPYHTAEELRMSSLPPISLDPATAAAYYHSGYLAHHPFPHPAFRMDDSYCLSALRSPFYPIPTPGSLPPLHPSAMHLHLSGVRYPTELPHSSLSALQSERMSSLTAERLQMDEELRQREREREREREKEREREADREREKEREREREREKELEREREKERERERELERQRERAREKEMNLAKAMESPFLPVAELHGLRSHPAEERVKPAEQLTPNRPEKPKDATIPTPKPVQHPLHQPPASHHPVPSLISSHSVFPLPGSSAATALLIQRTNEEEKWLARQRRLRQEKEDRQSQVSEFRQQVLEQHLEIGRPPNQPEAELRPENPRSGPNRHEPTGRDQPQHFGGPPPLISPKPQHHPVPTSLWNPVSLLENNMEPRRIQENHSLHAHPAQYEPSRQAIPLVKVERVYCPEKLDEGARKRETLDKYQPAREPGASEHGGFSHGPFLAELEKSTQTILNQQRASLSQPGQFAEVSLPSKPCSPYRHPLPRAHDPMYVYDEFLQQHRKLVSKLDLEERRRREAREKGYYYDLDDSYDESDEEEVRAHLRCVAEQPPLKLDTSSEKLEFLQLFGLTTQQQKEELLTQKRRKRRRMLRERSPSPPTVQNKRRTPSPRLPLSTRYSPDEMNNSPNFEEKKRFLTIFNLTHISAEKRKDKEKLVEMLHAMKQKSATAAVVVKSSPRDSPSLAPAELQVQQFPVDSDKPVGITASLPDTQKTSEPSRLEQLRPHELQRAKEPAPVSAEKPRLNDGHTGKKSLSIFNYVRGPLPKDIPVPLSHSMNGKNKPWEPFIAEEFAHQFHESVLQSTQKALQKHKGSAAALTAEQNHKIDTSIHYNIPELQTSSRVQLPQQNGQDTPLAQKGLIPPEQDKDSDSEGEEEEEEEEEEEYPRPKWQGIEAIFEAYQEHIEEQNLERQVLQTQCRRLEAQHYSLSLTAEQLSHSMAELRNQKQKIVSERERLQAELDHLRKCLALPAMQWSRGYFKGYPR</sequence>
<feature type="compositionally biased region" description="Basic and acidic residues" evidence="2">
    <location>
        <begin position="1640"/>
        <end position="1662"/>
    </location>
</feature>
<feature type="domain" description="Genetic suppressor element-like" evidence="3">
    <location>
        <begin position="1825"/>
        <end position="1966"/>
    </location>
</feature>
<feature type="region of interest" description="Disordered" evidence="2">
    <location>
        <begin position="1628"/>
        <end position="1686"/>
    </location>
</feature>
<dbReference type="PANTHER" id="PTHR17608:SF4">
    <property type="entry name" value="GENETIC SUPPRESSOR ELEMENT 1"/>
    <property type="match status" value="1"/>
</dbReference>
<evidence type="ECO:0000256" key="2">
    <source>
        <dbReference type="SAM" id="MobiDB-lite"/>
    </source>
</evidence>
<dbReference type="PANTHER" id="PTHR17608">
    <property type="entry name" value="GENETIC SUPPRESSOR ELEMENT 1"/>
    <property type="match status" value="1"/>
</dbReference>
<organism evidence="4 5">
    <name type="scientific">Platysternon megacephalum</name>
    <name type="common">big-headed turtle</name>
    <dbReference type="NCBI Taxonomy" id="55544"/>
    <lineage>
        <taxon>Eukaryota</taxon>
        <taxon>Metazoa</taxon>
        <taxon>Chordata</taxon>
        <taxon>Craniata</taxon>
        <taxon>Vertebrata</taxon>
        <taxon>Euteleostomi</taxon>
        <taxon>Archelosauria</taxon>
        <taxon>Testudinata</taxon>
        <taxon>Testudines</taxon>
        <taxon>Cryptodira</taxon>
        <taxon>Durocryptodira</taxon>
        <taxon>Testudinoidea</taxon>
        <taxon>Platysternidae</taxon>
        <taxon>Platysternon</taxon>
    </lineage>
</organism>
<dbReference type="STRING" id="55544.A0A4D9ESW8"/>
<feature type="compositionally biased region" description="Basic and acidic residues" evidence="2">
    <location>
        <begin position="2039"/>
        <end position="2056"/>
    </location>
</feature>
<dbReference type="Proteomes" id="UP000297703">
    <property type="component" value="Unassembled WGS sequence"/>
</dbReference>
<dbReference type="InterPro" id="IPR022207">
    <property type="entry name" value="GSE-like"/>
</dbReference>
<dbReference type="EMBL" id="QXTE01000062">
    <property type="protein sequence ID" value="TFK08874.1"/>
    <property type="molecule type" value="Genomic_DNA"/>
</dbReference>
<feature type="region of interest" description="Disordered" evidence="2">
    <location>
        <begin position="423"/>
        <end position="633"/>
    </location>
</feature>
<keyword evidence="5" id="KW-1185">Reference proteome</keyword>
<feature type="region of interest" description="Disordered" evidence="2">
    <location>
        <begin position="2022"/>
        <end position="2074"/>
    </location>
</feature>
<reference evidence="4 5" key="1">
    <citation type="submission" date="2019-04" db="EMBL/GenBank/DDBJ databases">
        <title>Draft genome of the big-headed turtle Platysternon megacephalum.</title>
        <authorList>
            <person name="Gong S."/>
        </authorList>
    </citation>
    <scope>NUCLEOTIDE SEQUENCE [LARGE SCALE GENOMIC DNA]</scope>
    <source>
        <strain evidence="4">DO16091913</strain>
        <tissue evidence="4">Muscle</tissue>
    </source>
</reference>
<feature type="compositionally biased region" description="Low complexity" evidence="2">
    <location>
        <begin position="446"/>
        <end position="459"/>
    </location>
</feature>
<feature type="region of interest" description="Disordered" evidence="2">
    <location>
        <begin position="1520"/>
        <end position="1580"/>
    </location>
</feature>
<proteinExistence type="predicted"/>
<feature type="compositionally biased region" description="Low complexity" evidence="2">
    <location>
        <begin position="1175"/>
        <end position="1188"/>
    </location>
</feature>
<feature type="region of interest" description="Disordered" evidence="2">
    <location>
        <begin position="1044"/>
        <end position="1090"/>
    </location>
</feature>
<feature type="compositionally biased region" description="Polar residues" evidence="2">
    <location>
        <begin position="1940"/>
        <end position="1951"/>
    </location>
</feature>
<keyword evidence="1" id="KW-0175">Coiled coil</keyword>
<feature type="compositionally biased region" description="Acidic residues" evidence="2">
    <location>
        <begin position="2193"/>
        <end position="2206"/>
    </location>
</feature>
<feature type="region of interest" description="Disordered" evidence="2">
    <location>
        <begin position="2166"/>
        <end position="2211"/>
    </location>
</feature>
<comment type="caution">
    <text evidence="4">The sequence shown here is derived from an EMBL/GenBank/DDBJ whole genome shotgun (WGS) entry which is preliminary data.</text>
</comment>